<name>A0A858Q9V3_9GAMM</name>
<evidence type="ECO:0000256" key="1">
    <source>
        <dbReference type="ARBA" id="ARBA00006739"/>
    </source>
</evidence>
<dbReference type="EMBL" id="CP046565">
    <property type="protein sequence ID" value="QJD30659.1"/>
    <property type="molecule type" value="Genomic_DNA"/>
</dbReference>
<evidence type="ECO:0000259" key="5">
    <source>
        <dbReference type="Pfam" id="PF00535"/>
    </source>
</evidence>
<evidence type="ECO:0000313" key="7">
    <source>
        <dbReference type="Proteomes" id="UP000503004"/>
    </source>
</evidence>
<keyword evidence="4" id="KW-1133">Transmembrane helix</keyword>
<evidence type="ECO:0000256" key="2">
    <source>
        <dbReference type="ARBA" id="ARBA00022676"/>
    </source>
</evidence>
<keyword evidence="7" id="KW-1185">Reference proteome</keyword>
<dbReference type="CDD" id="cd04186">
    <property type="entry name" value="GT_2_like_c"/>
    <property type="match status" value="1"/>
</dbReference>
<keyword evidence="3 6" id="KW-0808">Transferase</keyword>
<organism evidence="6 7">
    <name type="scientific">Methylococcus geothermalis</name>
    <dbReference type="NCBI Taxonomy" id="2681310"/>
    <lineage>
        <taxon>Bacteria</taxon>
        <taxon>Pseudomonadati</taxon>
        <taxon>Pseudomonadota</taxon>
        <taxon>Gammaproteobacteria</taxon>
        <taxon>Methylococcales</taxon>
        <taxon>Methylococcaceae</taxon>
        <taxon>Methylococcus</taxon>
    </lineage>
</organism>
<comment type="similarity">
    <text evidence="1">Belongs to the glycosyltransferase 2 family.</text>
</comment>
<dbReference type="InterPro" id="IPR029044">
    <property type="entry name" value="Nucleotide-diphossugar_trans"/>
</dbReference>
<keyword evidence="4" id="KW-0812">Transmembrane</keyword>
<dbReference type="PANTHER" id="PTHR43179:SF12">
    <property type="entry name" value="GALACTOFURANOSYLTRANSFERASE GLFT2"/>
    <property type="match status" value="1"/>
</dbReference>
<dbReference type="KEGG" id="metu:GNH96_12180"/>
<keyword evidence="4" id="KW-0472">Membrane</keyword>
<dbReference type="RefSeq" id="WP_169603935.1">
    <property type="nucleotide sequence ID" value="NZ_CP046565.1"/>
</dbReference>
<feature type="domain" description="Glycosyltransferase 2-like" evidence="5">
    <location>
        <begin position="8"/>
        <end position="183"/>
    </location>
</feature>
<feature type="transmembrane region" description="Helical" evidence="4">
    <location>
        <begin position="272"/>
        <end position="289"/>
    </location>
</feature>
<dbReference type="AlphaFoldDB" id="A0A858Q9V3"/>
<proteinExistence type="inferred from homology"/>
<gene>
    <name evidence="6" type="ORF">GNH96_12180</name>
</gene>
<dbReference type="Pfam" id="PF00535">
    <property type="entry name" value="Glycos_transf_2"/>
    <property type="match status" value="1"/>
</dbReference>
<sequence>MKQLRTYVITVNYHGSADTANCLASLERSTVPVKTVVVDNTPDDPALEKALSPFENIKLIRAPENLGFGRGNNLGIDWALQQPDCEYILILNNDATIKADAIKRMEAAMDTHPEAAIVTARIVLAEDESKLWYGGGEVDWRRGGSQVPGVLGPAAAPLAMQSRHVSFASGCAMLVRREVLERYGGFDERYFMYEEDLELGLRLTNEGWKIWYEPSAIIVHKGQGSLRREQGSRFIGAWMPDNPNLSFYAYHIMKNRLLTMKQYMKGKDRIRFYVYFPLFLLAKLFRFALHRRWRAIQAMYDGWRAYRDEIRKAMP</sequence>
<dbReference type="Proteomes" id="UP000503004">
    <property type="component" value="Chromosome"/>
</dbReference>
<evidence type="ECO:0000313" key="6">
    <source>
        <dbReference type="EMBL" id="QJD30659.1"/>
    </source>
</evidence>
<protein>
    <submittedName>
        <fullName evidence="6">Glycosyltransferase</fullName>
    </submittedName>
</protein>
<keyword evidence="2" id="KW-0328">Glycosyltransferase</keyword>
<evidence type="ECO:0000256" key="3">
    <source>
        <dbReference type="ARBA" id="ARBA00022679"/>
    </source>
</evidence>
<evidence type="ECO:0000256" key="4">
    <source>
        <dbReference type="SAM" id="Phobius"/>
    </source>
</evidence>
<accession>A0A858Q9V3</accession>
<dbReference type="Gene3D" id="3.90.550.10">
    <property type="entry name" value="Spore Coat Polysaccharide Biosynthesis Protein SpsA, Chain A"/>
    <property type="match status" value="1"/>
</dbReference>
<dbReference type="GO" id="GO:0016757">
    <property type="term" value="F:glycosyltransferase activity"/>
    <property type="evidence" value="ECO:0007669"/>
    <property type="project" value="UniProtKB-KW"/>
</dbReference>
<dbReference type="PANTHER" id="PTHR43179">
    <property type="entry name" value="RHAMNOSYLTRANSFERASE WBBL"/>
    <property type="match status" value="1"/>
</dbReference>
<dbReference type="SUPFAM" id="SSF53448">
    <property type="entry name" value="Nucleotide-diphospho-sugar transferases"/>
    <property type="match status" value="1"/>
</dbReference>
<dbReference type="InterPro" id="IPR001173">
    <property type="entry name" value="Glyco_trans_2-like"/>
</dbReference>
<reference evidence="7" key="1">
    <citation type="submission" date="2019-12" db="EMBL/GenBank/DDBJ databases">
        <authorList>
            <person name="Awala S.I."/>
            <person name="Rhee S.K."/>
        </authorList>
    </citation>
    <scope>NUCLEOTIDE SEQUENCE [LARGE SCALE GENOMIC DNA]</scope>
    <source>
        <strain evidence="7">IM1</strain>
    </source>
</reference>